<dbReference type="SUPFAM" id="SSF48317">
    <property type="entry name" value="Acid phosphatase/Vanadium-dependent haloperoxidase"/>
    <property type="match status" value="1"/>
</dbReference>
<accession>A0A518GZA7</accession>
<keyword evidence="1" id="KW-0472">Membrane</keyword>
<dbReference type="CDD" id="cd03392">
    <property type="entry name" value="PAP2_like_2"/>
    <property type="match status" value="1"/>
</dbReference>
<dbReference type="EMBL" id="CP036426">
    <property type="protein sequence ID" value="QDV33934.1"/>
    <property type="molecule type" value="Genomic_DNA"/>
</dbReference>
<gene>
    <name evidence="3" type="ORF">ElP_18150</name>
</gene>
<dbReference type="PANTHER" id="PTHR14969">
    <property type="entry name" value="SPHINGOSINE-1-PHOSPHATE PHOSPHOHYDROLASE"/>
    <property type="match status" value="1"/>
</dbReference>
<feature type="transmembrane region" description="Helical" evidence="1">
    <location>
        <begin position="110"/>
        <end position="132"/>
    </location>
</feature>
<evidence type="ECO:0000313" key="3">
    <source>
        <dbReference type="EMBL" id="QDV33934.1"/>
    </source>
</evidence>
<dbReference type="AlphaFoldDB" id="A0A518GZA7"/>
<keyword evidence="4" id="KW-1185">Reference proteome</keyword>
<dbReference type="Gene3D" id="1.20.144.10">
    <property type="entry name" value="Phosphatidic acid phosphatase type 2/haloperoxidase"/>
    <property type="match status" value="1"/>
</dbReference>
<dbReference type="Proteomes" id="UP000317835">
    <property type="component" value="Chromosome"/>
</dbReference>
<dbReference type="InterPro" id="IPR036938">
    <property type="entry name" value="PAP2/HPO_sf"/>
</dbReference>
<sequence>MRDRFLTLARRARDAVGGIDLVVMLSILAVVGGAWGFLEIADEVSEGDTVKLDERILMALRSPDDPSDPIGGPVVEELVRDLTAMGGVAIIGLVTASTVGFLLMDRKYHAAALVLAATVGGQLVSSTLKGLYDRPRPSVVPHLMHASQASFPSGHSLLAAVTYLTLGALLARLVERPALKLYIVAVAASITALVGLSRIYLGVHYPTDVLAGWCAGMAWAILCWEAARWLQRRGMVEASIEA</sequence>
<dbReference type="RefSeq" id="WP_197446828.1">
    <property type="nucleotide sequence ID" value="NZ_CP036426.1"/>
</dbReference>
<reference evidence="3 4" key="1">
    <citation type="submission" date="2019-02" db="EMBL/GenBank/DDBJ databases">
        <title>Deep-cultivation of Planctomycetes and their phenomic and genomic characterization uncovers novel biology.</title>
        <authorList>
            <person name="Wiegand S."/>
            <person name="Jogler M."/>
            <person name="Boedeker C."/>
            <person name="Pinto D."/>
            <person name="Vollmers J."/>
            <person name="Rivas-Marin E."/>
            <person name="Kohn T."/>
            <person name="Peeters S.H."/>
            <person name="Heuer A."/>
            <person name="Rast P."/>
            <person name="Oberbeckmann S."/>
            <person name="Bunk B."/>
            <person name="Jeske O."/>
            <person name="Meyerdierks A."/>
            <person name="Storesund J.E."/>
            <person name="Kallscheuer N."/>
            <person name="Luecker S."/>
            <person name="Lage O.M."/>
            <person name="Pohl T."/>
            <person name="Merkel B.J."/>
            <person name="Hornburger P."/>
            <person name="Mueller R.-W."/>
            <person name="Bruemmer F."/>
            <person name="Labrenz M."/>
            <person name="Spormann A.M."/>
            <person name="Op den Camp H."/>
            <person name="Overmann J."/>
            <person name="Amann R."/>
            <person name="Jetten M.S.M."/>
            <person name="Mascher T."/>
            <person name="Medema M.H."/>
            <person name="Devos D.P."/>
            <person name="Kaster A.-K."/>
            <person name="Ovreas L."/>
            <person name="Rohde M."/>
            <person name="Galperin M.Y."/>
            <person name="Jogler C."/>
        </authorList>
    </citation>
    <scope>NUCLEOTIDE SEQUENCE [LARGE SCALE GENOMIC DNA]</scope>
    <source>
        <strain evidence="3 4">ElP</strain>
    </source>
</reference>
<dbReference type="SMART" id="SM00014">
    <property type="entry name" value="acidPPc"/>
    <property type="match status" value="1"/>
</dbReference>
<feature type="transmembrane region" description="Helical" evidence="1">
    <location>
        <begin position="21"/>
        <end position="38"/>
    </location>
</feature>
<feature type="domain" description="Phosphatidic acid phosphatase type 2/haloperoxidase" evidence="2">
    <location>
        <begin position="111"/>
        <end position="224"/>
    </location>
</feature>
<dbReference type="KEGG" id="tpla:ElP_18150"/>
<feature type="transmembrane region" description="Helical" evidence="1">
    <location>
        <begin position="152"/>
        <end position="174"/>
    </location>
</feature>
<organism evidence="3 4">
    <name type="scientific">Tautonia plasticadhaerens</name>
    <dbReference type="NCBI Taxonomy" id="2527974"/>
    <lineage>
        <taxon>Bacteria</taxon>
        <taxon>Pseudomonadati</taxon>
        <taxon>Planctomycetota</taxon>
        <taxon>Planctomycetia</taxon>
        <taxon>Isosphaerales</taxon>
        <taxon>Isosphaeraceae</taxon>
        <taxon>Tautonia</taxon>
    </lineage>
</organism>
<dbReference type="PANTHER" id="PTHR14969:SF13">
    <property type="entry name" value="AT30094P"/>
    <property type="match status" value="1"/>
</dbReference>
<feature type="transmembrane region" description="Helical" evidence="1">
    <location>
        <begin position="181"/>
        <end position="203"/>
    </location>
</feature>
<dbReference type="InterPro" id="IPR000326">
    <property type="entry name" value="PAP2/HPO"/>
</dbReference>
<feature type="transmembrane region" description="Helical" evidence="1">
    <location>
        <begin position="209"/>
        <end position="227"/>
    </location>
</feature>
<protein>
    <submittedName>
        <fullName evidence="3">Undecaprenyl pyrophosphate phosphatase</fullName>
    </submittedName>
</protein>
<feature type="transmembrane region" description="Helical" evidence="1">
    <location>
        <begin position="82"/>
        <end position="103"/>
    </location>
</feature>
<proteinExistence type="predicted"/>
<evidence type="ECO:0000259" key="2">
    <source>
        <dbReference type="SMART" id="SM00014"/>
    </source>
</evidence>
<evidence type="ECO:0000313" key="4">
    <source>
        <dbReference type="Proteomes" id="UP000317835"/>
    </source>
</evidence>
<keyword evidence="1" id="KW-1133">Transmembrane helix</keyword>
<dbReference type="Pfam" id="PF01569">
    <property type="entry name" value="PAP2"/>
    <property type="match status" value="1"/>
</dbReference>
<keyword evidence="1" id="KW-0812">Transmembrane</keyword>
<name>A0A518GZA7_9BACT</name>
<evidence type="ECO:0000256" key="1">
    <source>
        <dbReference type="SAM" id="Phobius"/>
    </source>
</evidence>